<gene>
    <name evidence="2" type="ORF">HZF05_16590</name>
</gene>
<dbReference type="SUPFAM" id="SSF53335">
    <property type="entry name" value="S-adenosyl-L-methionine-dependent methyltransferases"/>
    <property type="match status" value="1"/>
</dbReference>
<keyword evidence="2" id="KW-0489">Methyltransferase</keyword>
<dbReference type="Gene3D" id="3.40.50.150">
    <property type="entry name" value="Vaccinia Virus protein VP39"/>
    <property type="match status" value="1"/>
</dbReference>
<dbReference type="InterPro" id="IPR029063">
    <property type="entry name" value="SAM-dependent_MTases_sf"/>
</dbReference>
<dbReference type="AlphaFoldDB" id="A0A838L8A7"/>
<keyword evidence="3" id="KW-1185">Reference proteome</keyword>
<protein>
    <submittedName>
        <fullName evidence="2">Methyltransferase domain-containing protein</fullName>
    </submittedName>
</protein>
<evidence type="ECO:0000259" key="1">
    <source>
        <dbReference type="Pfam" id="PF08242"/>
    </source>
</evidence>
<dbReference type="EMBL" id="JACEIB010000026">
    <property type="protein sequence ID" value="MBA2935703.1"/>
    <property type="molecule type" value="Genomic_DNA"/>
</dbReference>
<comment type="caution">
    <text evidence="2">The sequence shown here is derived from an EMBL/GenBank/DDBJ whole genome shotgun (WGS) entry which is preliminary data.</text>
</comment>
<name>A0A838L8A7_9SPHN</name>
<sequence length="277" mass="29496">MDKEEWAGRVGDVWATEQHRTDRTFEPVDEALVEAAVAAVYGIATPHILDVGCGAGTTSFSLATRLPGATINGIDLSPALSGAAVARAAGLPDHVRSRCRFERADATVWTGETGFDLLVSRHGVMFFDDPVAAFAHLRSLAKAGGRLVFSCFRAPKENAWVAKFAHLMPGGPSDPHAPGPFAFADRDRVAAILAEAGWRDAQATALDFAYVAGAGGDPVADANDFFARIGPVSRAIRELDEAGRERLRAGLDEQVRAHFDGEKVSFPAAAWIWSAQA</sequence>
<evidence type="ECO:0000313" key="2">
    <source>
        <dbReference type="EMBL" id="MBA2935703.1"/>
    </source>
</evidence>
<keyword evidence="2" id="KW-0808">Transferase</keyword>
<dbReference type="RefSeq" id="WP_160362910.1">
    <property type="nucleotide sequence ID" value="NZ_JACEIB010000026.1"/>
</dbReference>
<dbReference type="Pfam" id="PF08242">
    <property type="entry name" value="Methyltransf_12"/>
    <property type="match status" value="1"/>
</dbReference>
<dbReference type="PANTHER" id="PTHR43591">
    <property type="entry name" value="METHYLTRANSFERASE"/>
    <property type="match status" value="1"/>
</dbReference>
<evidence type="ECO:0000313" key="3">
    <source>
        <dbReference type="Proteomes" id="UP000570166"/>
    </source>
</evidence>
<dbReference type="InterPro" id="IPR013217">
    <property type="entry name" value="Methyltransf_12"/>
</dbReference>
<dbReference type="GO" id="GO:0032259">
    <property type="term" value="P:methylation"/>
    <property type="evidence" value="ECO:0007669"/>
    <property type="project" value="UniProtKB-KW"/>
</dbReference>
<dbReference type="Proteomes" id="UP000570166">
    <property type="component" value="Unassembled WGS sequence"/>
</dbReference>
<dbReference type="CDD" id="cd02440">
    <property type="entry name" value="AdoMet_MTases"/>
    <property type="match status" value="1"/>
</dbReference>
<dbReference type="PANTHER" id="PTHR43591:SF24">
    <property type="entry name" value="2-METHOXY-6-POLYPRENYL-1,4-BENZOQUINOL METHYLASE, MITOCHONDRIAL"/>
    <property type="match status" value="1"/>
</dbReference>
<organism evidence="2 3">
    <name type="scientific">Sphingomonas chungangi</name>
    <dbReference type="NCBI Taxonomy" id="2683589"/>
    <lineage>
        <taxon>Bacteria</taxon>
        <taxon>Pseudomonadati</taxon>
        <taxon>Pseudomonadota</taxon>
        <taxon>Alphaproteobacteria</taxon>
        <taxon>Sphingomonadales</taxon>
        <taxon>Sphingomonadaceae</taxon>
        <taxon>Sphingomonas</taxon>
    </lineage>
</organism>
<feature type="domain" description="Methyltransferase type 12" evidence="1">
    <location>
        <begin position="49"/>
        <end position="147"/>
    </location>
</feature>
<accession>A0A838L8A7</accession>
<proteinExistence type="predicted"/>
<reference evidence="2 3" key="1">
    <citation type="submission" date="2020-07" db="EMBL/GenBank/DDBJ databases">
        <authorList>
            <person name="Sun Q."/>
        </authorList>
    </citation>
    <scope>NUCLEOTIDE SEQUENCE [LARGE SCALE GENOMIC DNA]</scope>
    <source>
        <strain evidence="2 3">CGMCC 1.13654</strain>
    </source>
</reference>
<dbReference type="GO" id="GO:0008168">
    <property type="term" value="F:methyltransferase activity"/>
    <property type="evidence" value="ECO:0007669"/>
    <property type="project" value="UniProtKB-KW"/>
</dbReference>